<dbReference type="InterPro" id="IPR019300">
    <property type="entry name" value="CooT"/>
</dbReference>
<proteinExistence type="predicted"/>
<accession>A0AAE3JH90</accession>
<dbReference type="RefSeq" id="WP_349166850.1">
    <property type="nucleotide sequence ID" value="NZ_JBBNHI010000167.1"/>
</dbReference>
<comment type="caution">
    <text evidence="1">The sequence shown here is derived from an EMBL/GenBank/DDBJ whole genome shotgun (WGS) entry which is preliminary data.</text>
</comment>
<organism evidence="1 2">
    <name type="scientific">Hominifimenecus microfluidus</name>
    <dbReference type="NCBI Taxonomy" id="2885348"/>
    <lineage>
        <taxon>Bacteria</taxon>
        <taxon>Bacillati</taxon>
        <taxon>Bacillota</taxon>
        <taxon>Clostridia</taxon>
        <taxon>Lachnospirales</taxon>
        <taxon>Lachnospiraceae</taxon>
        <taxon>Hominifimenecus</taxon>
    </lineage>
</organism>
<reference evidence="1" key="1">
    <citation type="submission" date="2021-10" db="EMBL/GenBank/DDBJ databases">
        <title>Anaerobic single-cell dispensing facilitates the cultivation of human gut bacteria.</title>
        <authorList>
            <person name="Afrizal A."/>
        </authorList>
    </citation>
    <scope>NUCLEOTIDE SEQUENCE</scope>
    <source>
        <strain evidence="1">CLA-AA-H215</strain>
    </source>
</reference>
<dbReference type="Pfam" id="PF10133">
    <property type="entry name" value="CooT"/>
    <property type="match status" value="1"/>
</dbReference>
<dbReference type="EMBL" id="JAJEQR010000034">
    <property type="protein sequence ID" value="MCC2231611.1"/>
    <property type="molecule type" value="Genomic_DNA"/>
</dbReference>
<sequence>MCLAAAYKNEQTPENLICKFVSNIGFDNGKIVLTDILGENIAIEGKLSTVDLVKNVVVIQCA</sequence>
<gene>
    <name evidence="1" type="ORF">LKD81_11495</name>
</gene>
<name>A0AAE3JH90_9FIRM</name>
<dbReference type="Proteomes" id="UP001198182">
    <property type="component" value="Unassembled WGS sequence"/>
</dbReference>
<protein>
    <submittedName>
        <fullName evidence="1">CooT family nickel-binding protein</fullName>
    </submittedName>
</protein>
<keyword evidence="2" id="KW-1185">Reference proteome</keyword>
<evidence type="ECO:0000313" key="1">
    <source>
        <dbReference type="EMBL" id="MCC2231611.1"/>
    </source>
</evidence>
<dbReference type="AlphaFoldDB" id="A0AAE3JH90"/>
<evidence type="ECO:0000313" key="2">
    <source>
        <dbReference type="Proteomes" id="UP001198182"/>
    </source>
</evidence>